<dbReference type="EMBL" id="JAHFXS010000001">
    <property type="protein sequence ID" value="KAG9991642.1"/>
    <property type="molecule type" value="Genomic_DNA"/>
</dbReference>
<comment type="caution">
    <text evidence="2">The sequence shown here is derived from an EMBL/GenBank/DDBJ whole genome shotgun (WGS) entry which is preliminary data.</text>
</comment>
<feature type="non-terminal residue" evidence="2">
    <location>
        <position position="67"/>
    </location>
</feature>
<keyword evidence="3" id="KW-1185">Reference proteome</keyword>
<evidence type="ECO:0000313" key="3">
    <source>
        <dbReference type="Proteomes" id="UP000729357"/>
    </source>
</evidence>
<organism evidence="2 3">
    <name type="scientific">Aureobasidium melanogenum</name>
    <name type="common">Aureobasidium pullulans var. melanogenum</name>
    <dbReference type="NCBI Taxonomy" id="46634"/>
    <lineage>
        <taxon>Eukaryota</taxon>
        <taxon>Fungi</taxon>
        <taxon>Dikarya</taxon>
        <taxon>Ascomycota</taxon>
        <taxon>Pezizomycotina</taxon>
        <taxon>Dothideomycetes</taxon>
        <taxon>Dothideomycetidae</taxon>
        <taxon>Dothideales</taxon>
        <taxon>Saccotheciaceae</taxon>
        <taxon>Aureobasidium</taxon>
    </lineage>
</organism>
<protein>
    <submittedName>
        <fullName evidence="2">Uncharacterized protein</fullName>
    </submittedName>
</protein>
<accession>A0A9P8K1Q2</accession>
<reference evidence="2" key="1">
    <citation type="journal article" date="2021" name="J Fungi (Basel)">
        <title>Virulence traits and population genomics of the black yeast Aureobasidium melanogenum.</title>
        <authorList>
            <person name="Cernosa A."/>
            <person name="Sun X."/>
            <person name="Gostincar C."/>
            <person name="Fang C."/>
            <person name="Gunde-Cimerman N."/>
            <person name="Song Z."/>
        </authorList>
    </citation>
    <scope>NUCLEOTIDE SEQUENCE</scope>
    <source>
        <strain evidence="2">EXF-9298</strain>
    </source>
</reference>
<evidence type="ECO:0000256" key="1">
    <source>
        <dbReference type="SAM" id="MobiDB-lite"/>
    </source>
</evidence>
<evidence type="ECO:0000313" key="2">
    <source>
        <dbReference type="EMBL" id="KAG9991642.1"/>
    </source>
</evidence>
<dbReference type="AlphaFoldDB" id="A0A9P8K1Q2"/>
<reference evidence="2" key="2">
    <citation type="submission" date="2021-08" db="EMBL/GenBank/DDBJ databases">
        <authorList>
            <person name="Gostincar C."/>
            <person name="Sun X."/>
            <person name="Song Z."/>
            <person name="Gunde-Cimerman N."/>
        </authorList>
    </citation>
    <scope>NUCLEOTIDE SEQUENCE</scope>
    <source>
        <strain evidence="2">EXF-9298</strain>
    </source>
</reference>
<name>A0A9P8K1Q2_AURME</name>
<feature type="compositionally biased region" description="Polar residues" evidence="1">
    <location>
        <begin position="18"/>
        <end position="29"/>
    </location>
</feature>
<sequence>MRDQVHNGAPDSFCMRQGLSSGGDNQQYFTGERRENYDKRIMPLKRLATRWKKVRSGTSSSSLTRVV</sequence>
<dbReference type="Proteomes" id="UP000729357">
    <property type="component" value="Unassembled WGS sequence"/>
</dbReference>
<gene>
    <name evidence="2" type="ORF">KCU98_g35</name>
</gene>
<proteinExistence type="predicted"/>
<feature type="region of interest" description="Disordered" evidence="1">
    <location>
        <begin position="1"/>
        <end position="35"/>
    </location>
</feature>